<name>A0A1E7DC63_ALTMA</name>
<keyword evidence="1" id="KW-0808">Transferase</keyword>
<dbReference type="SUPFAM" id="SSF55729">
    <property type="entry name" value="Acyl-CoA N-acyltransferases (Nat)"/>
    <property type="match status" value="1"/>
</dbReference>
<reference evidence="1 2" key="1">
    <citation type="submission" date="2016-09" db="EMBL/GenBank/DDBJ databases">
        <title>Draft Genome Sequence of four Alteromonas macleodii strains isolated from copper coupons and grown long-term at elevated copper levels.</title>
        <authorList>
            <person name="Cusick K."/>
            <person name="Dale J."/>
            <person name="Little B."/>
            <person name="Biffinger J."/>
        </authorList>
    </citation>
    <scope>NUCLEOTIDE SEQUENCE [LARGE SCALE GENOMIC DNA]</scope>
    <source>
        <strain evidence="1 2">KCP01</strain>
    </source>
</reference>
<dbReference type="Pfam" id="PF13444">
    <property type="entry name" value="Acetyltransf_5"/>
    <property type="match status" value="1"/>
</dbReference>
<dbReference type="Gene3D" id="3.40.630.30">
    <property type="match status" value="1"/>
</dbReference>
<keyword evidence="1" id="KW-0012">Acyltransferase</keyword>
<dbReference type="InterPro" id="IPR022484">
    <property type="entry name" value="PEP-CTERM/exosrtase_acylTfrase"/>
</dbReference>
<comment type="caution">
    <text evidence="1">The sequence shown here is derived from an EMBL/GenBank/DDBJ whole genome shotgun (WGS) entry which is preliminary data.</text>
</comment>
<gene>
    <name evidence="1" type="ORF">BFV95_2857</name>
</gene>
<dbReference type="Proteomes" id="UP000095392">
    <property type="component" value="Unassembled WGS sequence"/>
</dbReference>
<dbReference type="NCBIfam" id="TIGR03694">
    <property type="entry name" value="exosort_acyl"/>
    <property type="match status" value="1"/>
</dbReference>
<dbReference type="EC" id="2.3.1.-" evidence="1"/>
<evidence type="ECO:0000313" key="2">
    <source>
        <dbReference type="Proteomes" id="UP000095392"/>
    </source>
</evidence>
<dbReference type="GO" id="GO:0016746">
    <property type="term" value="F:acyltransferase activity"/>
    <property type="evidence" value="ECO:0007669"/>
    <property type="project" value="UniProtKB-KW"/>
</dbReference>
<proteinExistence type="predicted"/>
<accession>A0A1E7DC63</accession>
<protein>
    <submittedName>
        <fullName evidence="1">N-acyl amino acid synthase, PEP-CTERM/exosortase system-associated family protein</fullName>
        <ecNumber evidence="1">2.3.1.-</ecNumber>
    </submittedName>
</protein>
<keyword evidence="2" id="KW-1185">Reference proteome</keyword>
<sequence length="279" mass="32213">MDQSLVANKTIIGRVKSIVGRDSKLGKALGGLEKLQEAKFISKHFSEFLEPVVAQSENTRTESFNIRHKVYCEELEFEPLKNNCLETDEFDKFSSPCLIRHKGSGHYAGTVRLVRPQIENQLLPIEKYCINSITHETLNPRNFARKDICEISRLAVPLEFRKRQMDRFSGAATGVINEHTYSENELRCFPFIAIGLYFSAAALVMHNNIKHTYVMMEPRLARSMRFVGIQFEQVGPVIDYHGRRAPYYINPSLLYANLRPSFKIMLKNIQHQVEKYPRD</sequence>
<dbReference type="EMBL" id="MIPY01000020">
    <property type="protein sequence ID" value="OES30586.1"/>
    <property type="molecule type" value="Genomic_DNA"/>
</dbReference>
<dbReference type="InterPro" id="IPR016181">
    <property type="entry name" value="Acyl_CoA_acyltransferase"/>
</dbReference>
<dbReference type="RefSeq" id="WP_069944637.1">
    <property type="nucleotide sequence ID" value="NZ_JAHAVY010000009.1"/>
</dbReference>
<dbReference type="AlphaFoldDB" id="A0A1E7DC63"/>
<evidence type="ECO:0000313" key="1">
    <source>
        <dbReference type="EMBL" id="OES30586.1"/>
    </source>
</evidence>
<organism evidence="1 2">
    <name type="scientific">Alteromonas macleodii</name>
    <name type="common">Pseudoalteromonas macleodii</name>
    <dbReference type="NCBI Taxonomy" id="28108"/>
    <lineage>
        <taxon>Bacteria</taxon>
        <taxon>Pseudomonadati</taxon>
        <taxon>Pseudomonadota</taxon>
        <taxon>Gammaproteobacteria</taxon>
        <taxon>Alteromonadales</taxon>
        <taxon>Alteromonadaceae</taxon>
        <taxon>Alteromonas/Salinimonas group</taxon>
        <taxon>Alteromonas</taxon>
    </lineage>
</organism>